<accession>A0A444I7D0</accession>
<dbReference type="InterPro" id="IPR000847">
    <property type="entry name" value="LysR_HTH_N"/>
</dbReference>
<dbReference type="InterPro" id="IPR036390">
    <property type="entry name" value="WH_DNA-bd_sf"/>
</dbReference>
<dbReference type="InterPro" id="IPR036388">
    <property type="entry name" value="WH-like_DNA-bd_sf"/>
</dbReference>
<evidence type="ECO:0000256" key="5">
    <source>
        <dbReference type="ARBA" id="ARBA00054626"/>
    </source>
</evidence>
<feature type="domain" description="HTH lysR-type" evidence="8">
    <location>
        <begin position="13"/>
        <end position="61"/>
    </location>
</feature>
<evidence type="ECO:0000256" key="7">
    <source>
        <dbReference type="ARBA" id="ARBA00083243"/>
    </source>
</evidence>
<dbReference type="InterPro" id="IPR005119">
    <property type="entry name" value="LysR_subst-bd"/>
</dbReference>
<organism evidence="9 10">
    <name type="scientific">Rhizobium leguminosarum</name>
    <dbReference type="NCBI Taxonomy" id="384"/>
    <lineage>
        <taxon>Bacteria</taxon>
        <taxon>Pseudomonadati</taxon>
        <taxon>Pseudomonadota</taxon>
        <taxon>Alphaproteobacteria</taxon>
        <taxon>Hyphomicrobiales</taxon>
        <taxon>Rhizobiaceae</taxon>
        <taxon>Rhizobium/Agrobacterium group</taxon>
        <taxon>Rhizobium</taxon>
    </lineage>
</organism>
<keyword evidence="2" id="KW-0805">Transcription regulation</keyword>
<dbReference type="SUPFAM" id="SSF46785">
    <property type="entry name" value="Winged helix' DNA-binding domain"/>
    <property type="match status" value="1"/>
</dbReference>
<evidence type="ECO:0000256" key="1">
    <source>
        <dbReference type="ARBA" id="ARBA00009437"/>
    </source>
</evidence>
<dbReference type="EMBL" id="SBHX01000017">
    <property type="protein sequence ID" value="RWX34205.1"/>
    <property type="molecule type" value="Genomic_DNA"/>
</dbReference>
<evidence type="ECO:0000256" key="2">
    <source>
        <dbReference type="ARBA" id="ARBA00023015"/>
    </source>
</evidence>
<dbReference type="Pfam" id="PF00126">
    <property type="entry name" value="HTH_1"/>
    <property type="match status" value="1"/>
</dbReference>
<dbReference type="Pfam" id="PF03466">
    <property type="entry name" value="LysR_substrate"/>
    <property type="match status" value="1"/>
</dbReference>
<dbReference type="SUPFAM" id="SSF53850">
    <property type="entry name" value="Periplasmic binding protein-like II"/>
    <property type="match status" value="1"/>
</dbReference>
<evidence type="ECO:0000256" key="3">
    <source>
        <dbReference type="ARBA" id="ARBA00023125"/>
    </source>
</evidence>
<dbReference type="PROSITE" id="PS50931">
    <property type="entry name" value="HTH_LYSR"/>
    <property type="match status" value="1"/>
</dbReference>
<comment type="function">
    <text evidence="5">Transcriptional regulator of the ttuABCDE tartrate utilization operon.</text>
</comment>
<proteinExistence type="inferred from homology"/>
<keyword evidence="4" id="KW-0804">Transcription</keyword>
<dbReference type="InterPro" id="IPR058163">
    <property type="entry name" value="LysR-type_TF_proteobact-type"/>
</dbReference>
<evidence type="ECO:0000256" key="4">
    <source>
        <dbReference type="ARBA" id="ARBA00023163"/>
    </source>
</evidence>
<gene>
    <name evidence="9" type="ORF">EHI47_07345</name>
</gene>
<dbReference type="PANTHER" id="PTHR30537">
    <property type="entry name" value="HTH-TYPE TRANSCRIPTIONAL REGULATOR"/>
    <property type="match status" value="1"/>
</dbReference>
<dbReference type="GO" id="GO:0003700">
    <property type="term" value="F:DNA-binding transcription factor activity"/>
    <property type="evidence" value="ECO:0007669"/>
    <property type="project" value="InterPro"/>
</dbReference>
<reference evidence="9 10" key="1">
    <citation type="submission" date="2019-01" db="EMBL/GenBank/DDBJ databases">
        <title>RHIZO-ID as a novel technology for direct rhizobia identification.</title>
        <authorList>
            <person name="De Meyer S.E."/>
        </authorList>
    </citation>
    <scope>NUCLEOTIDE SEQUENCE [LARGE SCALE GENOMIC DNA]</scope>
    <source>
        <strain evidence="9 10">WSM448</strain>
    </source>
</reference>
<dbReference type="AlphaFoldDB" id="A0A444I7D0"/>
<dbReference type="Gene3D" id="3.40.190.290">
    <property type="match status" value="1"/>
</dbReference>
<name>A0A444I7D0_RHILE</name>
<comment type="similarity">
    <text evidence="1">Belongs to the LysR transcriptional regulatory family.</text>
</comment>
<dbReference type="Proteomes" id="UP000283817">
    <property type="component" value="Unassembled WGS sequence"/>
</dbReference>
<dbReference type="PANTHER" id="PTHR30537:SF1">
    <property type="entry name" value="HTH-TYPE TRANSCRIPTIONAL REGULATOR PGRR"/>
    <property type="match status" value="1"/>
</dbReference>
<comment type="caution">
    <text evidence="9">The sequence shown here is derived from an EMBL/GenBank/DDBJ whole genome shotgun (WGS) entry which is preliminary data.</text>
</comment>
<keyword evidence="3" id="KW-0238">DNA-binding</keyword>
<evidence type="ECO:0000259" key="8">
    <source>
        <dbReference type="PROSITE" id="PS50931"/>
    </source>
</evidence>
<evidence type="ECO:0000313" key="10">
    <source>
        <dbReference type="Proteomes" id="UP000283817"/>
    </source>
</evidence>
<dbReference type="GO" id="GO:0043565">
    <property type="term" value="F:sequence-specific DNA binding"/>
    <property type="evidence" value="ECO:0007669"/>
    <property type="project" value="TreeGrafter"/>
</dbReference>
<evidence type="ECO:0000313" key="9">
    <source>
        <dbReference type="EMBL" id="RWX34205.1"/>
    </source>
</evidence>
<protein>
    <recommendedName>
        <fullName evidence="6">HTH-type transcriptional regulator TtuA</fullName>
    </recommendedName>
    <alternativeName>
        <fullName evidence="7">Tartrate utilization transcriptional regulator</fullName>
    </alternativeName>
</protein>
<evidence type="ECO:0000256" key="6">
    <source>
        <dbReference type="ARBA" id="ARBA00067332"/>
    </source>
</evidence>
<sequence>MHRTGLTEYETAIAVAKHRSFRAAADELGMSSTAVSSLVRNLEARIGVRIFHRTTRSVSITAAGERFLDRVKASVSEISEAIDVARGHAGKPTGTLRINTSVTAGHEVLDVIIGTYLERYPEICVELITDTRLVDIVLQGCDAGIRTSNSVPGDMVAIPLGFSLDFSIVGSPDYFLKHSEPDTPFDLTSHSCIRPRWPSGGIYQWEFAENGQPFQLDVPGSIILDEQSLILKAAKAGLGIAYLADAMTRDAVASGELRRVLEGWRPVPDQLSIYYPRNRHTPAALRAFVEIVRQNQHV</sequence>
<dbReference type="GO" id="GO:0006351">
    <property type="term" value="P:DNA-templated transcription"/>
    <property type="evidence" value="ECO:0007669"/>
    <property type="project" value="TreeGrafter"/>
</dbReference>
<dbReference type="Gene3D" id="1.10.10.10">
    <property type="entry name" value="Winged helix-like DNA-binding domain superfamily/Winged helix DNA-binding domain"/>
    <property type="match status" value="1"/>
</dbReference>
<dbReference type="FunFam" id="1.10.10.10:FF:000001">
    <property type="entry name" value="LysR family transcriptional regulator"/>
    <property type="match status" value="1"/>
</dbReference>